<dbReference type="EMBL" id="KQ417943">
    <property type="protein sequence ID" value="KOF89584.1"/>
    <property type="molecule type" value="Genomic_DNA"/>
</dbReference>
<proteinExistence type="predicted"/>
<protein>
    <submittedName>
        <fullName evidence="1">Uncharacterized protein</fullName>
    </submittedName>
</protein>
<organism evidence="1">
    <name type="scientific">Octopus bimaculoides</name>
    <name type="common">California two-spotted octopus</name>
    <dbReference type="NCBI Taxonomy" id="37653"/>
    <lineage>
        <taxon>Eukaryota</taxon>
        <taxon>Metazoa</taxon>
        <taxon>Spiralia</taxon>
        <taxon>Lophotrochozoa</taxon>
        <taxon>Mollusca</taxon>
        <taxon>Cephalopoda</taxon>
        <taxon>Coleoidea</taxon>
        <taxon>Octopodiformes</taxon>
        <taxon>Octopoda</taxon>
        <taxon>Incirrata</taxon>
        <taxon>Octopodidae</taxon>
        <taxon>Octopus</taxon>
    </lineage>
</organism>
<evidence type="ECO:0000313" key="1">
    <source>
        <dbReference type="EMBL" id="KOF89584.1"/>
    </source>
</evidence>
<dbReference type="AlphaFoldDB" id="A0A0L8HKA8"/>
<reference evidence="1" key="1">
    <citation type="submission" date="2015-07" db="EMBL/GenBank/DDBJ databases">
        <title>MeaNS - Measles Nucleotide Surveillance Program.</title>
        <authorList>
            <person name="Tran T."/>
            <person name="Druce J."/>
        </authorList>
    </citation>
    <scope>NUCLEOTIDE SEQUENCE</scope>
    <source>
        <strain evidence="1">UCB-OBI-ISO-001</strain>
        <tissue evidence="1">Gonad</tissue>
    </source>
</reference>
<gene>
    <name evidence="1" type="ORF">OCBIM_22012821mg</name>
</gene>
<name>A0A0L8HKA8_OCTBM</name>
<sequence length="88" mass="9999">MVVCCCYITISPNPYEIAIFNTIINTTAVLKHCWLSLAILPVSILDQIMVKRLKVVRNGRMYGEHDMAVRRKSGPNSLLWDDVCPADY</sequence>
<accession>A0A0L8HKA8</accession>